<feature type="domain" description="Retrovirus-related Pol polyprotein from transposon TNT 1-94-like beta-barrel" evidence="1">
    <location>
        <begin position="127"/>
        <end position="200"/>
    </location>
</feature>
<evidence type="ECO:0000259" key="1">
    <source>
        <dbReference type="Pfam" id="PF22936"/>
    </source>
</evidence>
<evidence type="ECO:0000313" key="3">
    <source>
        <dbReference type="Proteomes" id="UP001454036"/>
    </source>
</evidence>
<evidence type="ECO:0000313" key="2">
    <source>
        <dbReference type="EMBL" id="GAA0145115.1"/>
    </source>
</evidence>
<keyword evidence="3" id="KW-1185">Reference proteome</keyword>
<sequence>MRLGEEYDVIRNQILLMDPLSYVAKTYSMVSEVEKRRVVKGHVNFDCFRIVRYPKWWGNKTGSGTGGGVSRTRCVNVNNVEYQDDGIENTPLNHAEEVVNFTEFGEFAGNLVASISNDCVNMLCGSWIEDSGASVHVCSDIKLFDSITNMSYNTFAKLLDNTVKVVKSGGNVKLSNNMILVDCFYVPTFNYNLLLVRKIRKIAQIIFLPEFCLLQDT</sequence>
<comment type="caution">
    <text evidence="2">The sequence shown here is derived from an EMBL/GenBank/DDBJ whole genome shotgun (WGS) entry which is preliminary data.</text>
</comment>
<dbReference type="Proteomes" id="UP001454036">
    <property type="component" value="Unassembled WGS sequence"/>
</dbReference>
<dbReference type="InterPro" id="IPR054722">
    <property type="entry name" value="PolX-like_BBD"/>
</dbReference>
<protein>
    <recommendedName>
        <fullName evidence="1">Retrovirus-related Pol polyprotein from transposon TNT 1-94-like beta-barrel domain-containing protein</fullName>
    </recommendedName>
</protein>
<dbReference type="PANTHER" id="PTHR34222:SF99">
    <property type="entry name" value="PROTEIN, PUTATIVE-RELATED"/>
    <property type="match status" value="1"/>
</dbReference>
<dbReference type="AlphaFoldDB" id="A0AAV3P4E3"/>
<gene>
    <name evidence="2" type="ORF">LIER_36077</name>
</gene>
<dbReference type="EMBL" id="BAABME010016241">
    <property type="protein sequence ID" value="GAA0145115.1"/>
    <property type="molecule type" value="Genomic_DNA"/>
</dbReference>
<proteinExistence type="predicted"/>
<dbReference type="PANTHER" id="PTHR34222">
    <property type="entry name" value="GAG_PRE-INTEGRS DOMAIN-CONTAINING PROTEIN"/>
    <property type="match status" value="1"/>
</dbReference>
<dbReference type="Pfam" id="PF22936">
    <property type="entry name" value="Pol_BBD"/>
    <property type="match status" value="1"/>
</dbReference>
<name>A0AAV3P4E3_LITER</name>
<reference evidence="2 3" key="1">
    <citation type="submission" date="2024-01" db="EMBL/GenBank/DDBJ databases">
        <title>The complete chloroplast genome sequence of Lithospermum erythrorhizon: insights into the phylogenetic relationship among Boraginaceae species and the maternal lineages of purple gromwells.</title>
        <authorList>
            <person name="Okada T."/>
            <person name="Watanabe K."/>
        </authorList>
    </citation>
    <scope>NUCLEOTIDE SEQUENCE [LARGE SCALE GENOMIC DNA]</scope>
</reference>
<organism evidence="2 3">
    <name type="scientific">Lithospermum erythrorhizon</name>
    <name type="common">Purple gromwell</name>
    <name type="synonym">Lithospermum officinale var. erythrorhizon</name>
    <dbReference type="NCBI Taxonomy" id="34254"/>
    <lineage>
        <taxon>Eukaryota</taxon>
        <taxon>Viridiplantae</taxon>
        <taxon>Streptophyta</taxon>
        <taxon>Embryophyta</taxon>
        <taxon>Tracheophyta</taxon>
        <taxon>Spermatophyta</taxon>
        <taxon>Magnoliopsida</taxon>
        <taxon>eudicotyledons</taxon>
        <taxon>Gunneridae</taxon>
        <taxon>Pentapetalae</taxon>
        <taxon>asterids</taxon>
        <taxon>lamiids</taxon>
        <taxon>Boraginales</taxon>
        <taxon>Boraginaceae</taxon>
        <taxon>Boraginoideae</taxon>
        <taxon>Lithospermeae</taxon>
        <taxon>Lithospermum</taxon>
    </lineage>
</organism>
<accession>A0AAV3P4E3</accession>